<dbReference type="Pfam" id="PF01636">
    <property type="entry name" value="APH"/>
    <property type="match status" value="1"/>
</dbReference>
<dbReference type="SUPFAM" id="SSF56112">
    <property type="entry name" value="Protein kinase-like (PK-like)"/>
    <property type="match status" value="1"/>
</dbReference>
<gene>
    <name evidence="2" type="ORF">D9619_007913</name>
</gene>
<dbReference type="Proteomes" id="UP000567179">
    <property type="component" value="Unassembled WGS sequence"/>
</dbReference>
<comment type="caution">
    <text evidence="2">The sequence shown here is derived from an EMBL/GenBank/DDBJ whole genome shotgun (WGS) entry which is preliminary data.</text>
</comment>
<sequence>MGQSLSLHLELPSEEDRHSSIDTFTDEDIYTAIDNRRTEDAIGFRADKLLRRDAIVHPISHDAVFKHVLDPEIFTMSYVASHTSIPIPRVRRVLVPRSSATLKFEKWVVMDRIEGEPLETAWPTMSWWSRIRIILYMRNYIRQLHSIPIPYPDKPGPFDGDGCLHRCWGLFFTTYGAGPFESYKEMADWYDRRRFDAMVLHHQSTNRILQCPKFDRTQSLVVCHMDLNMRNILIDRKGIPWVIDWEQAGAFPPWLEYAQAAIWFGPYVPAFRHVPLLWKWTTSFMFGSYGKYLHDYLYKIGDLIWCTDPHDYPLDYFSDIGIDVD</sequence>
<dbReference type="AlphaFoldDB" id="A0A8H5ATR3"/>
<dbReference type="EMBL" id="JAACJJ010000057">
    <property type="protein sequence ID" value="KAF5310698.1"/>
    <property type="molecule type" value="Genomic_DNA"/>
</dbReference>
<dbReference type="Gene3D" id="3.90.1200.10">
    <property type="match status" value="1"/>
</dbReference>
<evidence type="ECO:0000259" key="1">
    <source>
        <dbReference type="Pfam" id="PF01636"/>
    </source>
</evidence>
<dbReference type="PANTHER" id="PTHR21310">
    <property type="entry name" value="AMINOGLYCOSIDE PHOSPHOTRANSFERASE-RELATED-RELATED"/>
    <property type="match status" value="1"/>
</dbReference>
<dbReference type="OrthoDB" id="4177236at2759"/>
<keyword evidence="3" id="KW-1185">Reference proteome</keyword>
<dbReference type="InterPro" id="IPR051678">
    <property type="entry name" value="AGP_Transferase"/>
</dbReference>
<protein>
    <recommendedName>
        <fullName evidence="1">Aminoglycoside phosphotransferase domain-containing protein</fullName>
    </recommendedName>
</protein>
<dbReference type="InterPro" id="IPR002575">
    <property type="entry name" value="Aminoglycoside_PTrfase"/>
</dbReference>
<name>A0A8H5ATR3_9AGAR</name>
<evidence type="ECO:0000313" key="3">
    <source>
        <dbReference type="Proteomes" id="UP000567179"/>
    </source>
</evidence>
<accession>A0A8H5ATR3</accession>
<dbReference type="InterPro" id="IPR011009">
    <property type="entry name" value="Kinase-like_dom_sf"/>
</dbReference>
<reference evidence="2 3" key="1">
    <citation type="journal article" date="2020" name="ISME J.">
        <title>Uncovering the hidden diversity of litter-decomposition mechanisms in mushroom-forming fungi.</title>
        <authorList>
            <person name="Floudas D."/>
            <person name="Bentzer J."/>
            <person name="Ahren D."/>
            <person name="Johansson T."/>
            <person name="Persson P."/>
            <person name="Tunlid A."/>
        </authorList>
    </citation>
    <scope>NUCLEOTIDE SEQUENCE [LARGE SCALE GENOMIC DNA]</scope>
    <source>
        <strain evidence="2 3">CBS 101986</strain>
    </source>
</reference>
<proteinExistence type="predicted"/>
<feature type="domain" description="Aminoglycoside phosphotransferase" evidence="1">
    <location>
        <begin position="71"/>
        <end position="272"/>
    </location>
</feature>
<organism evidence="2 3">
    <name type="scientific">Psilocybe cf. subviscida</name>
    <dbReference type="NCBI Taxonomy" id="2480587"/>
    <lineage>
        <taxon>Eukaryota</taxon>
        <taxon>Fungi</taxon>
        <taxon>Dikarya</taxon>
        <taxon>Basidiomycota</taxon>
        <taxon>Agaricomycotina</taxon>
        <taxon>Agaricomycetes</taxon>
        <taxon>Agaricomycetidae</taxon>
        <taxon>Agaricales</taxon>
        <taxon>Agaricineae</taxon>
        <taxon>Strophariaceae</taxon>
        <taxon>Psilocybe</taxon>
    </lineage>
</organism>
<dbReference type="PANTHER" id="PTHR21310:SF39">
    <property type="entry name" value="AMINOGLYCOSIDE PHOSPHOTRANSFERASE DOMAIN-CONTAINING PROTEIN"/>
    <property type="match status" value="1"/>
</dbReference>
<evidence type="ECO:0000313" key="2">
    <source>
        <dbReference type="EMBL" id="KAF5310698.1"/>
    </source>
</evidence>